<gene>
    <name evidence="1" type="ORF">LCI18_001740</name>
</gene>
<name>A0ACD3YPI6_FUSSC</name>
<evidence type="ECO:0000313" key="1">
    <source>
        <dbReference type="EMBL" id="UPK90805.1"/>
    </source>
</evidence>
<protein>
    <submittedName>
        <fullName evidence="1">Uncharacterized protein</fullName>
    </submittedName>
</protein>
<evidence type="ECO:0000313" key="2">
    <source>
        <dbReference type="Proteomes" id="UP000830768"/>
    </source>
</evidence>
<sequence length="217" mass="24668">MSQARIIFEYPSVGRDVVSQSAPGINCPTYGPDPEVCSYEDDSDSDSEDYENEDDFKESRPEWHPHAINFLSEVPQDDADWSRYLNTNRDVHSLCNSLRIPFLYPGFKDQVNWEKLFAECKWHLTRASQNPPLASLFALIFIAACHVALVNGCPRDIVLAGIRECVRECGIWEYELTEPMLDRLREGAVKGIMILSEYARVVGARAYEVPIHNVPCP</sequence>
<organism evidence="1 2">
    <name type="scientific">Fusarium solani subsp. cucurbitae</name>
    <name type="common">Neocosmosporum cucurbitae</name>
    <dbReference type="NCBI Taxonomy" id="2747967"/>
    <lineage>
        <taxon>Eukaryota</taxon>
        <taxon>Fungi</taxon>
        <taxon>Dikarya</taxon>
        <taxon>Ascomycota</taxon>
        <taxon>Pezizomycotina</taxon>
        <taxon>Sordariomycetes</taxon>
        <taxon>Hypocreomycetidae</taxon>
        <taxon>Hypocreales</taxon>
        <taxon>Nectriaceae</taxon>
        <taxon>Fusarium</taxon>
        <taxon>Fusarium solani species complex</taxon>
    </lineage>
</organism>
<keyword evidence="2" id="KW-1185">Reference proteome</keyword>
<dbReference type="Proteomes" id="UP000830768">
    <property type="component" value="Chromosome 2"/>
</dbReference>
<proteinExistence type="predicted"/>
<dbReference type="EMBL" id="CP090031">
    <property type="protein sequence ID" value="UPK90805.1"/>
    <property type="molecule type" value="Genomic_DNA"/>
</dbReference>
<accession>A0ACD3YPI6</accession>
<reference evidence="1" key="1">
    <citation type="submission" date="2021-11" db="EMBL/GenBank/DDBJ databases">
        <title>Fusarium solani-melongenae Genome sequencing and assembly.</title>
        <authorList>
            <person name="Xie S."/>
            <person name="Huang L."/>
            <person name="Zhang X."/>
        </authorList>
    </citation>
    <scope>NUCLEOTIDE SEQUENCE</scope>
    <source>
        <strain evidence="1">CRI 24-3</strain>
    </source>
</reference>